<organism evidence="1">
    <name type="scientific">Staphylococcus simulans</name>
    <dbReference type="NCBI Taxonomy" id="1286"/>
    <lineage>
        <taxon>Bacteria</taxon>
        <taxon>Bacillati</taxon>
        <taxon>Bacillota</taxon>
        <taxon>Bacilli</taxon>
        <taxon>Bacillales</taxon>
        <taxon>Staphylococcaceae</taxon>
        <taxon>Staphylococcus</taxon>
    </lineage>
</organism>
<dbReference type="InterPro" id="IPR013078">
    <property type="entry name" value="His_Pase_superF_clade-1"/>
</dbReference>
<evidence type="ECO:0000313" key="1">
    <source>
        <dbReference type="EMBL" id="VYT85203.1"/>
    </source>
</evidence>
<dbReference type="InterPro" id="IPR029033">
    <property type="entry name" value="His_PPase_superfam"/>
</dbReference>
<dbReference type="SMART" id="SM00855">
    <property type="entry name" value="PGAM"/>
    <property type="match status" value="1"/>
</dbReference>
<dbReference type="CDD" id="cd07067">
    <property type="entry name" value="HP_PGM_like"/>
    <property type="match status" value="1"/>
</dbReference>
<protein>
    <submittedName>
        <fullName evidence="1">Phosphoserine phosphatase 2</fullName>
        <ecNumber evidence="1">3.1.3.3</ecNumber>
    </submittedName>
</protein>
<dbReference type="AlphaFoldDB" id="A0A6N3A308"/>
<dbReference type="InterPro" id="IPR050275">
    <property type="entry name" value="PGM_Phosphatase"/>
</dbReference>
<dbReference type="EMBL" id="CACRUO010000020">
    <property type="protein sequence ID" value="VYT85203.1"/>
    <property type="molecule type" value="Genomic_DNA"/>
</dbReference>
<gene>
    <name evidence="1" type="primary">pspB</name>
    <name evidence="1" type="ORF">SSLFYP27_00796</name>
</gene>
<dbReference type="SUPFAM" id="SSF53254">
    <property type="entry name" value="Phosphoglycerate mutase-like"/>
    <property type="match status" value="1"/>
</dbReference>
<dbReference type="EC" id="3.1.3.3" evidence="1"/>
<keyword evidence="1" id="KW-0378">Hydrolase</keyword>
<dbReference type="Gene3D" id="3.40.50.1240">
    <property type="entry name" value="Phosphoglycerate mutase-like"/>
    <property type="match status" value="1"/>
</dbReference>
<dbReference type="Pfam" id="PF00300">
    <property type="entry name" value="His_Phos_1"/>
    <property type="match status" value="1"/>
</dbReference>
<dbReference type="GO" id="GO:0016791">
    <property type="term" value="F:phosphatase activity"/>
    <property type="evidence" value="ECO:0007669"/>
    <property type="project" value="TreeGrafter"/>
</dbReference>
<dbReference type="RefSeq" id="WP_156666542.1">
    <property type="nucleotide sequence ID" value="NZ_CACRUO010000020.1"/>
</dbReference>
<accession>A0A6N3A308</accession>
<proteinExistence type="predicted"/>
<reference evidence="1" key="1">
    <citation type="submission" date="2019-11" db="EMBL/GenBank/DDBJ databases">
        <authorList>
            <person name="Feng L."/>
        </authorList>
    </citation>
    <scope>NUCLEOTIDE SEQUENCE</scope>
    <source>
        <strain evidence="1">SsimulansLFYP27</strain>
    </source>
</reference>
<dbReference type="PANTHER" id="PTHR48100">
    <property type="entry name" value="BROAD-SPECIFICITY PHOSPHATASE YOR283W-RELATED"/>
    <property type="match status" value="1"/>
</dbReference>
<dbReference type="GO" id="GO:0005737">
    <property type="term" value="C:cytoplasm"/>
    <property type="evidence" value="ECO:0007669"/>
    <property type="project" value="TreeGrafter"/>
</dbReference>
<dbReference type="PANTHER" id="PTHR48100:SF1">
    <property type="entry name" value="HISTIDINE PHOSPHATASE FAMILY PROTEIN-RELATED"/>
    <property type="match status" value="1"/>
</dbReference>
<name>A0A6N3A308_STASI</name>
<sequence>MKIYFVRHSLRDNSVKEDVIAPLTKEGLNKAEALASFFDDKNIEQIYASPYRRVIETVLPTAKRLKLLINKDEGLRERKIGRWVEDFYEFAEKQWRDFDYKLENGESLNEVQNRIVQTYNQIIKNSNVSTLLICGHGTAMSLLFNHLTKGKFQYEDFLQMKMPSIYLYETNTQALTHIQ</sequence>